<dbReference type="AlphaFoldDB" id="A0AAE4CQY6"/>
<dbReference type="EMBL" id="JAVDYC010000001">
    <property type="protein sequence ID" value="MDR7321475.1"/>
    <property type="molecule type" value="Genomic_DNA"/>
</dbReference>
<evidence type="ECO:0000313" key="2">
    <source>
        <dbReference type="Proteomes" id="UP001183629"/>
    </source>
</evidence>
<comment type="caution">
    <text evidence="1">The sequence shown here is derived from an EMBL/GenBank/DDBJ whole genome shotgun (WGS) entry which is preliminary data.</text>
</comment>
<gene>
    <name evidence="1" type="ORF">J2S44_001725</name>
</gene>
<keyword evidence="2" id="KW-1185">Reference proteome</keyword>
<organism evidence="1 2">
    <name type="scientific">Catenuloplanes niger</name>
    <dbReference type="NCBI Taxonomy" id="587534"/>
    <lineage>
        <taxon>Bacteria</taxon>
        <taxon>Bacillati</taxon>
        <taxon>Actinomycetota</taxon>
        <taxon>Actinomycetes</taxon>
        <taxon>Micromonosporales</taxon>
        <taxon>Micromonosporaceae</taxon>
        <taxon>Catenuloplanes</taxon>
    </lineage>
</organism>
<name>A0AAE4CQY6_9ACTN</name>
<sequence>MSDTDSMIEVEQPFDIRLPLEELTRKSRRGR</sequence>
<protein>
    <submittedName>
        <fullName evidence="1">Uncharacterized protein</fullName>
    </submittedName>
</protein>
<reference evidence="1 2" key="1">
    <citation type="submission" date="2023-07" db="EMBL/GenBank/DDBJ databases">
        <title>Sequencing the genomes of 1000 actinobacteria strains.</title>
        <authorList>
            <person name="Klenk H.-P."/>
        </authorList>
    </citation>
    <scope>NUCLEOTIDE SEQUENCE [LARGE SCALE GENOMIC DNA]</scope>
    <source>
        <strain evidence="1 2">DSM 44711</strain>
    </source>
</reference>
<accession>A0AAE4CQY6</accession>
<proteinExistence type="predicted"/>
<evidence type="ECO:0000313" key="1">
    <source>
        <dbReference type="EMBL" id="MDR7321475.1"/>
    </source>
</evidence>
<dbReference type="Proteomes" id="UP001183629">
    <property type="component" value="Unassembled WGS sequence"/>
</dbReference>